<dbReference type="InterPro" id="IPR006103">
    <property type="entry name" value="Glyco_hydro_2_cat"/>
</dbReference>
<organism evidence="10 11">
    <name type="scientific">SAR86 cluster bacterium SAR86E</name>
    <dbReference type="NCBI Taxonomy" id="1208365"/>
    <lineage>
        <taxon>Bacteria</taxon>
        <taxon>Pseudomonadati</taxon>
        <taxon>Pseudomonadota</taxon>
        <taxon>Gammaproteobacteria</taxon>
        <taxon>SAR86 cluster</taxon>
    </lineage>
</organism>
<feature type="signal peptide" evidence="6">
    <location>
        <begin position="1"/>
        <end position="26"/>
    </location>
</feature>
<comment type="caution">
    <text evidence="10">The sequence shown here is derived from an EMBL/GenBank/DDBJ whole genome shotgun (WGS) entry which is preliminary data.</text>
</comment>
<dbReference type="InterPro" id="IPR017853">
    <property type="entry name" value="GH"/>
</dbReference>
<feature type="domain" description="Glycoside hydrolase family 2 catalytic" evidence="8">
    <location>
        <begin position="320"/>
        <end position="469"/>
    </location>
</feature>
<keyword evidence="11" id="KW-1185">Reference proteome</keyword>
<dbReference type="InterPro" id="IPR008979">
    <property type="entry name" value="Galactose-bd-like_sf"/>
</dbReference>
<dbReference type="SUPFAM" id="SSF49785">
    <property type="entry name" value="Galactose-binding domain-like"/>
    <property type="match status" value="1"/>
</dbReference>
<dbReference type="PRINTS" id="PR00132">
    <property type="entry name" value="GLHYDRLASE2"/>
</dbReference>
<keyword evidence="5" id="KW-0326">Glycosidase</keyword>
<dbReference type="InterPro" id="IPR006101">
    <property type="entry name" value="Glyco_hydro_2"/>
</dbReference>
<dbReference type="InterPro" id="IPR006104">
    <property type="entry name" value="Glyco_hydro_2_N"/>
</dbReference>
<evidence type="ECO:0000256" key="4">
    <source>
        <dbReference type="ARBA" id="ARBA00022801"/>
    </source>
</evidence>
<dbReference type="GO" id="GO:0019391">
    <property type="term" value="P:glucuronoside catabolic process"/>
    <property type="evidence" value="ECO:0007669"/>
    <property type="project" value="TreeGrafter"/>
</dbReference>
<evidence type="ECO:0000256" key="1">
    <source>
        <dbReference type="ARBA" id="ARBA00007401"/>
    </source>
</evidence>
<dbReference type="InterPro" id="IPR036156">
    <property type="entry name" value="Beta-gal/glucu_dom_sf"/>
</dbReference>
<keyword evidence="4 10" id="KW-0378">Hydrolase</keyword>
<evidence type="ECO:0000259" key="7">
    <source>
        <dbReference type="Pfam" id="PF00703"/>
    </source>
</evidence>
<evidence type="ECO:0000313" key="11">
    <source>
        <dbReference type="Proteomes" id="UP000010310"/>
    </source>
</evidence>
<dbReference type="STRING" id="1208365.B273_0292"/>
<feature type="domain" description="Glycoside hydrolase family 2 immunoglobulin-like beta-sandwich" evidence="7">
    <location>
        <begin position="229"/>
        <end position="317"/>
    </location>
</feature>
<protein>
    <recommendedName>
        <fullName evidence="3">Beta-glucuronidase</fullName>
        <ecNumber evidence="2">3.2.1.31</ecNumber>
    </recommendedName>
</protein>
<dbReference type="GO" id="GO:0004566">
    <property type="term" value="F:beta-glucuronidase activity"/>
    <property type="evidence" value="ECO:0007669"/>
    <property type="project" value="UniProtKB-EC"/>
</dbReference>
<dbReference type="Pfam" id="PF02836">
    <property type="entry name" value="Glyco_hydro_2_C"/>
    <property type="match status" value="1"/>
</dbReference>
<keyword evidence="6" id="KW-0732">Signal</keyword>
<dbReference type="Gene3D" id="3.20.20.80">
    <property type="entry name" value="Glycosidases"/>
    <property type="match status" value="1"/>
</dbReference>
<evidence type="ECO:0000259" key="8">
    <source>
        <dbReference type="Pfam" id="PF02836"/>
    </source>
</evidence>
<dbReference type="SUPFAM" id="SSF49303">
    <property type="entry name" value="beta-Galactosidase/glucuronidase domain"/>
    <property type="match status" value="1"/>
</dbReference>
<dbReference type="SUPFAM" id="SSF51445">
    <property type="entry name" value="(Trans)glycosidases"/>
    <property type="match status" value="1"/>
</dbReference>
<evidence type="ECO:0000313" key="10">
    <source>
        <dbReference type="EMBL" id="EKO36998.1"/>
    </source>
</evidence>
<name>K6H3C6_9GAMM</name>
<dbReference type="Gene3D" id="2.60.120.260">
    <property type="entry name" value="Galactose-binding domain-like"/>
    <property type="match status" value="1"/>
</dbReference>
<dbReference type="PANTHER" id="PTHR10066:SF67">
    <property type="entry name" value="BETA-GLUCURONIDASE"/>
    <property type="match status" value="1"/>
</dbReference>
<proteinExistence type="inferred from homology"/>
<evidence type="ECO:0000256" key="3">
    <source>
        <dbReference type="ARBA" id="ARBA00016205"/>
    </source>
</evidence>
<evidence type="ECO:0000256" key="2">
    <source>
        <dbReference type="ARBA" id="ARBA00012761"/>
    </source>
</evidence>
<reference evidence="10 11" key="1">
    <citation type="submission" date="2012-09" db="EMBL/GenBank/DDBJ databases">
        <authorList>
            <person name="Dupont C.L."/>
            <person name="Rusch D.B."/>
            <person name="Lombardo M.-J."/>
            <person name="Novotny M."/>
            <person name="Yee-Greenbaum J."/>
            <person name="Laskin R."/>
        </authorList>
    </citation>
    <scope>NUCLEOTIDE SEQUENCE [LARGE SCALE GENOMIC DNA]</scope>
    <source>
        <strain evidence="10">SAR86E</strain>
    </source>
</reference>
<sequence>MIKLKKTNATKALLTLALFASFTIFSEETSDANSFFDRKPPNYPSPENLIGWIDSRQIISLNGEWTYIIDPMNNGLPESSFFGGFPKNKIQKTGMELIEYNFEAAEKIKIPGAWNAQDERLLFYRGPVWLYKKFIHTPKTDTLTHLYIEGSNFTTKIFLNGSIVGEFKGGYVPFNFDISSYLTDGENTLIIQTDNSLDQSSVPTQKTDWWPWGGIVGDVYILETPSDFIRNAYIQLDKDNHSQASFKLQMSKKLSDRKVTIKIPELKFQKEYQTNAEGEIEEYLNISPELWSPANPKLYKVEIISDTEKISDDIGFRSIKTEGKKIFLNDAEIKFSGISMHSEPIGIPGPAFSEEHFKKLLTAAKDLNSNFIRAAHYPYTRQLAKLADKMGLMLWEEVPVYWNIDWKNPETLQIAKNQITRLVQRDQNRASVVVWSVANETPFSSDRMDFLKSLLAEIHTNDNSRLTTAALLSGSEEQFQSLIITLALQGARSMWVTDQERIIFESILNQAKIPFDTKMNFSISIDDPLGENIDLISYNEYFGWYYVTFFSEQIKISEATLRKLMFEIMPNIKLSSAYEKPIHISEFGAGAQYGNTTEKIWSENYQAKLYKYQLEMLANNPQIRGISPWILKDFRAMLRPLSGIQDFYNRKGLMDENGNKKEAFYVLADFYQKNWNIEN</sequence>
<evidence type="ECO:0000259" key="9">
    <source>
        <dbReference type="Pfam" id="PF02837"/>
    </source>
</evidence>
<comment type="similarity">
    <text evidence="1">Belongs to the glycosyl hydrolase 2 family.</text>
</comment>
<dbReference type="Pfam" id="PF02837">
    <property type="entry name" value="Glyco_hydro_2_N"/>
    <property type="match status" value="1"/>
</dbReference>
<dbReference type="EC" id="3.2.1.31" evidence="2"/>
<dbReference type="Gene3D" id="2.60.40.10">
    <property type="entry name" value="Immunoglobulins"/>
    <property type="match status" value="1"/>
</dbReference>
<dbReference type="GO" id="GO:0030246">
    <property type="term" value="F:carbohydrate binding"/>
    <property type="evidence" value="ECO:0007669"/>
    <property type="project" value="TreeGrafter"/>
</dbReference>
<dbReference type="AlphaFoldDB" id="K6H3C6"/>
<feature type="domain" description="Glycosyl hydrolases family 2 sugar binding" evidence="9">
    <location>
        <begin position="60"/>
        <end position="225"/>
    </location>
</feature>
<dbReference type="Proteomes" id="UP000010310">
    <property type="component" value="Unassembled WGS sequence"/>
</dbReference>
<dbReference type="PANTHER" id="PTHR10066">
    <property type="entry name" value="BETA-GLUCURONIDASE"/>
    <property type="match status" value="1"/>
</dbReference>
<evidence type="ECO:0000256" key="5">
    <source>
        <dbReference type="ARBA" id="ARBA00023295"/>
    </source>
</evidence>
<accession>K6H3C6</accession>
<dbReference type="EMBL" id="AMWX01000001">
    <property type="protein sequence ID" value="EKO36998.1"/>
    <property type="molecule type" value="Genomic_DNA"/>
</dbReference>
<dbReference type="Pfam" id="PF00703">
    <property type="entry name" value="Glyco_hydro_2"/>
    <property type="match status" value="1"/>
</dbReference>
<gene>
    <name evidence="10" type="ORF">B273_0292</name>
</gene>
<dbReference type="InterPro" id="IPR013783">
    <property type="entry name" value="Ig-like_fold"/>
</dbReference>
<dbReference type="InterPro" id="IPR006102">
    <property type="entry name" value="Ig-like_GH2"/>
</dbReference>
<dbReference type="GO" id="GO:0005975">
    <property type="term" value="P:carbohydrate metabolic process"/>
    <property type="evidence" value="ECO:0007669"/>
    <property type="project" value="InterPro"/>
</dbReference>
<evidence type="ECO:0000256" key="6">
    <source>
        <dbReference type="SAM" id="SignalP"/>
    </source>
</evidence>
<feature type="chain" id="PRO_5003895152" description="Beta-glucuronidase" evidence="6">
    <location>
        <begin position="27"/>
        <end position="679"/>
    </location>
</feature>